<protein>
    <submittedName>
        <fullName evidence="17">L type</fullName>
    </submittedName>
</protein>
<evidence type="ECO:0000256" key="13">
    <source>
        <dbReference type="ARBA" id="ARBA00023303"/>
    </source>
</evidence>
<feature type="transmembrane region" description="Helical" evidence="15">
    <location>
        <begin position="377"/>
        <end position="398"/>
    </location>
</feature>
<evidence type="ECO:0000256" key="5">
    <source>
        <dbReference type="ARBA" id="ARBA00022673"/>
    </source>
</evidence>
<dbReference type="InterPro" id="IPR050599">
    <property type="entry name" value="VDCC_alpha-1_subunit"/>
</dbReference>
<dbReference type="Gene3D" id="1.20.120.350">
    <property type="entry name" value="Voltage-gated potassium channels. Chain C"/>
    <property type="match status" value="1"/>
</dbReference>
<keyword evidence="19" id="KW-1185">Reference proteome</keyword>
<dbReference type="PROSITE" id="PS50222">
    <property type="entry name" value="EF_HAND_2"/>
    <property type="match status" value="1"/>
</dbReference>
<sequence>MTAMDKESYAQFLDASLLALRNHLLAAYPEPSSARWAELESSFEGIRGGLPSALPALPLAAAASGATTPRDLSPVSRESSSVRFQEIPEETRIEPILPVELEEKDAEEVNTVEVAAEDEDSDNEPEAIGHGDSSRFLQSDLSDLTEAERRSIRHRLRIRLGHVTANKLVTGKSLHDAMCALGLTRYKEDEMNDFLNHLATFLDLSFESPEDRNELTWSGASLAFFTRLQEDVRDLKPVWEWPTAESNPSLHREYSKSSTMGFNSDKAVVAKHLVTFNVAPAQAVMEIFLAHEGSIHKKIFGPKLFKQFKAMREVLMAGDTNRLVAELTFVRINDLAAPPEPIHILMYLEPLIAVIIIANGVMIGFQTDPYYEDWSGWIYMECALGLLLLEICLRFIVIRCRDFWCGAERLWNLFDLFLCSVAFADIIIQTTAVETPKGTTLLRFFRLIRLARIVRVFRLKVMKDLRLMLRGLVAGCWTLALSFVLLFAVLYVIAGLANLTMGSSDALMQRDLTPYFYNIPAAMFTTFRCTATGECVTEAGISIPTALAKEFGWPFVLGYVASYMLVTMGISNVILAVYVDITMKAAKENDAVTAEQYARESIRVARATRELLKKFAAAYHTWHVEDHETLTGHLEIKETAALFTDDEIHDNIEISKELFLMVVHDRGAQELMDDLDLPVNRAHLFEVIDADGSGSLHIQELVQGLLKIRGEANKGDTIAPLLAARAVQQKIETLREEFTSHFDVFSRKFTKEMQQHESFIMSLGCMGSSGSSNLPSPLSSELPTAVPAPSALAPPAGAPAGDVALPRAGSQPLEQIKAPVKPLCVDPIDEPPQHI</sequence>
<evidence type="ECO:0000256" key="8">
    <source>
        <dbReference type="ARBA" id="ARBA00022882"/>
    </source>
</evidence>
<feature type="transmembrane region" description="Helical" evidence="15">
    <location>
        <begin position="410"/>
        <end position="428"/>
    </location>
</feature>
<comment type="caution">
    <text evidence="17">The sequence shown here is derived from an EMBL/GenBank/DDBJ whole genome shotgun (WGS) entry which is preliminary data.</text>
</comment>
<dbReference type="Gene3D" id="1.10.287.70">
    <property type="match status" value="1"/>
</dbReference>
<feature type="transmembrane region" description="Helical" evidence="15">
    <location>
        <begin position="469"/>
        <end position="494"/>
    </location>
</feature>
<keyword evidence="4" id="KW-0109">Calcium transport</keyword>
<keyword evidence="7" id="KW-0106">Calcium</keyword>
<keyword evidence="12" id="KW-0325">Glycoprotein</keyword>
<evidence type="ECO:0000256" key="6">
    <source>
        <dbReference type="ARBA" id="ARBA00022692"/>
    </source>
</evidence>
<evidence type="ECO:0000259" key="16">
    <source>
        <dbReference type="PROSITE" id="PS50222"/>
    </source>
</evidence>
<evidence type="ECO:0000313" key="17">
    <source>
        <dbReference type="EMBL" id="CAK9054452.1"/>
    </source>
</evidence>
<feature type="region of interest" description="Disordered" evidence="14">
    <location>
        <begin position="65"/>
        <end position="84"/>
    </location>
</feature>
<keyword evidence="10" id="KW-0406">Ion transport</keyword>
<feature type="compositionally biased region" description="Acidic residues" evidence="14">
    <location>
        <begin position="114"/>
        <end position="125"/>
    </location>
</feature>
<dbReference type="SUPFAM" id="SSF81324">
    <property type="entry name" value="Voltage-gated potassium channels"/>
    <property type="match status" value="1"/>
</dbReference>
<organism evidence="17 19">
    <name type="scientific">Durusdinium trenchii</name>
    <dbReference type="NCBI Taxonomy" id="1381693"/>
    <lineage>
        <taxon>Eukaryota</taxon>
        <taxon>Sar</taxon>
        <taxon>Alveolata</taxon>
        <taxon>Dinophyceae</taxon>
        <taxon>Suessiales</taxon>
        <taxon>Symbiodiniaceae</taxon>
        <taxon>Durusdinium</taxon>
    </lineage>
</organism>
<dbReference type="InterPro" id="IPR005821">
    <property type="entry name" value="Ion_trans_dom"/>
</dbReference>
<keyword evidence="3" id="KW-0597">Phosphoprotein</keyword>
<evidence type="ECO:0000256" key="4">
    <source>
        <dbReference type="ARBA" id="ARBA00022568"/>
    </source>
</evidence>
<evidence type="ECO:0000256" key="3">
    <source>
        <dbReference type="ARBA" id="ARBA00022553"/>
    </source>
</evidence>
<comment type="subcellular location">
    <subcellularLocation>
        <location evidence="1">Membrane</location>
        <topology evidence="1">Multi-pass membrane protein</topology>
    </subcellularLocation>
</comment>
<gene>
    <name evidence="17" type="ORF">SCF082_LOCUS29557</name>
    <name evidence="18" type="ORF">SCF082_LOCUS29559</name>
</gene>
<evidence type="ECO:0000256" key="10">
    <source>
        <dbReference type="ARBA" id="ARBA00023065"/>
    </source>
</evidence>
<dbReference type="EMBL" id="CAXAMM010023947">
    <property type="protein sequence ID" value="CAK9054452.1"/>
    <property type="molecule type" value="Genomic_DNA"/>
</dbReference>
<feature type="region of interest" description="Disordered" evidence="14">
    <location>
        <begin position="114"/>
        <end position="135"/>
    </location>
</feature>
<evidence type="ECO:0000256" key="11">
    <source>
        <dbReference type="ARBA" id="ARBA00023136"/>
    </source>
</evidence>
<feature type="transmembrane region" description="Helical" evidence="15">
    <location>
        <begin position="556"/>
        <end position="579"/>
    </location>
</feature>
<evidence type="ECO:0000256" key="7">
    <source>
        <dbReference type="ARBA" id="ARBA00022837"/>
    </source>
</evidence>
<proteinExistence type="predicted"/>
<evidence type="ECO:0000313" key="19">
    <source>
        <dbReference type="Proteomes" id="UP001642464"/>
    </source>
</evidence>
<accession>A0ABP0MUT6</accession>
<dbReference type="PANTHER" id="PTHR45628">
    <property type="entry name" value="VOLTAGE-DEPENDENT CALCIUM CHANNEL TYPE A SUBUNIT ALPHA-1"/>
    <property type="match status" value="1"/>
</dbReference>
<evidence type="ECO:0000256" key="2">
    <source>
        <dbReference type="ARBA" id="ARBA00022448"/>
    </source>
</evidence>
<reference evidence="17 19" key="1">
    <citation type="submission" date="2024-02" db="EMBL/GenBank/DDBJ databases">
        <authorList>
            <person name="Chen Y."/>
            <person name="Shah S."/>
            <person name="Dougan E. K."/>
            <person name="Thang M."/>
            <person name="Chan C."/>
        </authorList>
    </citation>
    <scope>NUCLEOTIDE SEQUENCE [LARGE SCALE GENOMIC DNA]</scope>
</reference>
<evidence type="ECO:0000313" key="18">
    <source>
        <dbReference type="EMBL" id="CAK9054464.1"/>
    </source>
</evidence>
<evidence type="ECO:0000256" key="14">
    <source>
        <dbReference type="SAM" id="MobiDB-lite"/>
    </source>
</evidence>
<keyword evidence="2" id="KW-0813">Transport</keyword>
<keyword evidence="6 15" id="KW-0812">Transmembrane</keyword>
<dbReference type="EMBL" id="CAXAMM010023958">
    <property type="protein sequence ID" value="CAK9054464.1"/>
    <property type="molecule type" value="Genomic_DNA"/>
</dbReference>
<keyword evidence="5" id="KW-0107">Calcium channel</keyword>
<feature type="transmembrane region" description="Helical" evidence="15">
    <location>
        <begin position="344"/>
        <end position="365"/>
    </location>
</feature>
<evidence type="ECO:0000256" key="1">
    <source>
        <dbReference type="ARBA" id="ARBA00004141"/>
    </source>
</evidence>
<keyword evidence="8" id="KW-0851">Voltage-gated channel</keyword>
<dbReference type="InterPro" id="IPR002048">
    <property type="entry name" value="EF_hand_dom"/>
</dbReference>
<keyword evidence="9 15" id="KW-1133">Transmembrane helix</keyword>
<dbReference type="Proteomes" id="UP001642464">
    <property type="component" value="Unassembled WGS sequence"/>
</dbReference>
<name>A0ABP0MUT6_9DINO</name>
<dbReference type="PANTHER" id="PTHR45628:SF7">
    <property type="entry name" value="VOLTAGE-DEPENDENT CALCIUM CHANNEL TYPE A SUBUNIT ALPHA-1"/>
    <property type="match status" value="1"/>
</dbReference>
<dbReference type="Pfam" id="PF00520">
    <property type="entry name" value="Ion_trans"/>
    <property type="match status" value="1"/>
</dbReference>
<keyword evidence="13" id="KW-0407">Ion channel</keyword>
<evidence type="ECO:0000256" key="15">
    <source>
        <dbReference type="SAM" id="Phobius"/>
    </source>
</evidence>
<dbReference type="InterPro" id="IPR027359">
    <property type="entry name" value="Volt_channel_dom_sf"/>
</dbReference>
<evidence type="ECO:0000256" key="12">
    <source>
        <dbReference type="ARBA" id="ARBA00023180"/>
    </source>
</evidence>
<feature type="domain" description="EF-hand" evidence="16">
    <location>
        <begin position="684"/>
        <end position="711"/>
    </location>
</feature>
<feature type="region of interest" description="Disordered" evidence="14">
    <location>
        <begin position="772"/>
        <end position="806"/>
    </location>
</feature>
<evidence type="ECO:0000256" key="9">
    <source>
        <dbReference type="ARBA" id="ARBA00022989"/>
    </source>
</evidence>
<keyword evidence="11 15" id="KW-0472">Membrane</keyword>